<feature type="transmembrane region" description="Helical" evidence="2">
    <location>
        <begin position="123"/>
        <end position="143"/>
    </location>
</feature>
<protein>
    <submittedName>
        <fullName evidence="3">Uncharacterized protein</fullName>
    </submittedName>
</protein>
<feature type="transmembrane region" description="Helical" evidence="2">
    <location>
        <begin position="199"/>
        <end position="218"/>
    </location>
</feature>
<evidence type="ECO:0000313" key="3">
    <source>
        <dbReference type="EMBL" id="MCY9696395.1"/>
    </source>
</evidence>
<evidence type="ECO:0000313" key="4">
    <source>
        <dbReference type="Proteomes" id="UP001527099"/>
    </source>
</evidence>
<organism evidence="3 4">
    <name type="scientific">Paenibacillus alginolyticus</name>
    <dbReference type="NCBI Taxonomy" id="59839"/>
    <lineage>
        <taxon>Bacteria</taxon>
        <taxon>Bacillati</taxon>
        <taxon>Bacillota</taxon>
        <taxon>Bacilli</taxon>
        <taxon>Bacillales</taxon>
        <taxon>Paenibacillaceae</taxon>
        <taxon>Paenibacillus</taxon>
    </lineage>
</organism>
<reference evidence="3 4" key="1">
    <citation type="submission" date="2022-05" db="EMBL/GenBank/DDBJ databases">
        <title>Genome Sequencing of Bee-Associated Microbes.</title>
        <authorList>
            <person name="Dunlap C."/>
        </authorList>
    </citation>
    <scope>NUCLEOTIDE SEQUENCE [LARGE SCALE GENOMIC DNA]</scope>
    <source>
        <strain evidence="3 4">NRRL B-14421</strain>
    </source>
</reference>
<dbReference type="Proteomes" id="UP001527099">
    <property type="component" value="Unassembled WGS sequence"/>
</dbReference>
<keyword evidence="2" id="KW-1133">Transmembrane helix</keyword>
<feature type="region of interest" description="Disordered" evidence="1">
    <location>
        <begin position="1"/>
        <end position="23"/>
    </location>
</feature>
<feature type="transmembrane region" description="Helical" evidence="2">
    <location>
        <begin position="174"/>
        <end position="193"/>
    </location>
</feature>
<accession>A0ABT4GJL5</accession>
<dbReference type="EMBL" id="JAMDMX010000094">
    <property type="protein sequence ID" value="MCY9696395.1"/>
    <property type="molecule type" value="Genomic_DNA"/>
</dbReference>
<gene>
    <name evidence="3" type="ORF">M5X19_26350</name>
</gene>
<evidence type="ECO:0000256" key="2">
    <source>
        <dbReference type="SAM" id="Phobius"/>
    </source>
</evidence>
<feature type="transmembrane region" description="Helical" evidence="2">
    <location>
        <begin position="38"/>
        <end position="61"/>
    </location>
</feature>
<sequence>MQNSKQKDLANTNQQNLENQKRQNMEDKRKAWIGQANALIPLLFIWGAEWIFSALVDVAIYWRDLDWLKQAAFITAVVASLIQIWSLRKEFRAESGEGARERSAGSLAQAGARSSERSGWGHPALLVLPGAMLVAAVALLEAIGAVSPLFAPVLRAFILAIGFVQVGLLLGRPLVYLGLWLFALSALMGVWYLGYSGVVLEGMGGISLILSGYMLRVWGR</sequence>
<keyword evidence="4" id="KW-1185">Reference proteome</keyword>
<proteinExistence type="predicted"/>
<evidence type="ECO:0000256" key="1">
    <source>
        <dbReference type="SAM" id="MobiDB-lite"/>
    </source>
</evidence>
<feature type="transmembrane region" description="Helical" evidence="2">
    <location>
        <begin position="67"/>
        <end position="87"/>
    </location>
</feature>
<keyword evidence="2" id="KW-0472">Membrane</keyword>
<keyword evidence="2" id="KW-0812">Transmembrane</keyword>
<feature type="transmembrane region" description="Helical" evidence="2">
    <location>
        <begin position="149"/>
        <end position="169"/>
    </location>
</feature>
<comment type="caution">
    <text evidence="3">The sequence shown here is derived from an EMBL/GenBank/DDBJ whole genome shotgun (WGS) entry which is preliminary data.</text>
</comment>
<feature type="compositionally biased region" description="Polar residues" evidence="1">
    <location>
        <begin position="9"/>
        <end position="18"/>
    </location>
</feature>
<dbReference type="RefSeq" id="WP_051253287.1">
    <property type="nucleotide sequence ID" value="NZ_JAMDMW010000018.1"/>
</dbReference>
<name>A0ABT4GJL5_9BACL</name>